<accession>A0A5Q2N1E6</accession>
<dbReference type="KEGG" id="hcv:FTV88_3119"/>
<evidence type="ECO:0000313" key="3">
    <source>
        <dbReference type="Proteomes" id="UP000366051"/>
    </source>
</evidence>
<dbReference type="Proteomes" id="UP000366051">
    <property type="component" value="Chromosome"/>
</dbReference>
<gene>
    <name evidence="2" type="ORF">FTV88_3119</name>
</gene>
<reference evidence="3" key="1">
    <citation type="submission" date="2019-11" db="EMBL/GenBank/DDBJ databases">
        <title>Genome sequence of Heliorestis convoluta strain HH, an alkaliphilic and minimalistic phototrophic bacterium from a soda lake in Egypt.</title>
        <authorList>
            <person name="Dewey E.D."/>
            <person name="Stokes L.M."/>
            <person name="Burchell B.M."/>
            <person name="Shaffer K.N."/>
            <person name="Huntington A.M."/>
            <person name="Baker J.M."/>
            <person name="Nadendla S."/>
            <person name="Giglio M.G."/>
            <person name="Touchman J.W."/>
            <person name="Blankenship R.E."/>
            <person name="Madigan M.T."/>
            <person name="Sattley W.M."/>
        </authorList>
    </citation>
    <scope>NUCLEOTIDE SEQUENCE [LARGE SCALE GENOMIC DNA]</scope>
    <source>
        <strain evidence="3">HH</strain>
    </source>
</reference>
<feature type="region of interest" description="Disordered" evidence="1">
    <location>
        <begin position="20"/>
        <end position="41"/>
    </location>
</feature>
<dbReference type="AlphaFoldDB" id="A0A5Q2N1E6"/>
<feature type="compositionally biased region" description="Basic and acidic residues" evidence="1">
    <location>
        <begin position="31"/>
        <end position="41"/>
    </location>
</feature>
<keyword evidence="3" id="KW-1185">Reference proteome</keyword>
<evidence type="ECO:0000313" key="2">
    <source>
        <dbReference type="EMBL" id="QGG49194.1"/>
    </source>
</evidence>
<dbReference type="EMBL" id="CP045875">
    <property type="protein sequence ID" value="QGG49194.1"/>
    <property type="molecule type" value="Genomic_DNA"/>
</dbReference>
<protein>
    <submittedName>
        <fullName evidence="2">Uncharacterized protein</fullName>
    </submittedName>
</protein>
<proteinExistence type="predicted"/>
<evidence type="ECO:0000256" key="1">
    <source>
        <dbReference type="SAM" id="MobiDB-lite"/>
    </source>
</evidence>
<sequence length="41" mass="4717">MNWMIKGHVLAFYNRKAKGGIRMNDAPSDDPEGRETVARRQ</sequence>
<organism evidence="2 3">
    <name type="scientific">Heliorestis convoluta</name>
    <dbReference type="NCBI Taxonomy" id="356322"/>
    <lineage>
        <taxon>Bacteria</taxon>
        <taxon>Bacillati</taxon>
        <taxon>Bacillota</taxon>
        <taxon>Clostridia</taxon>
        <taxon>Eubacteriales</taxon>
        <taxon>Heliobacteriaceae</taxon>
        <taxon>Heliorestis</taxon>
    </lineage>
</organism>
<name>A0A5Q2N1E6_9FIRM</name>